<proteinExistence type="inferred from homology"/>
<dbReference type="GO" id="GO:0009252">
    <property type="term" value="P:peptidoglycan biosynthetic process"/>
    <property type="evidence" value="ECO:0007669"/>
    <property type="project" value="UniProtKB-UniPathway"/>
</dbReference>
<accession>A0A165LNZ3</accession>
<comment type="catalytic activity">
    <reaction evidence="6">
        <text>Preferential cleavage: (Ac)2-L-Lys-D-Ala-|-D-Ala. Also transpeptidation of peptidyl-alanyl moieties that are N-acyl substituents of D-alanine.</text>
        <dbReference type="EC" id="3.4.16.4"/>
    </reaction>
</comment>
<evidence type="ECO:0000256" key="4">
    <source>
        <dbReference type="ARBA" id="ARBA00012448"/>
    </source>
</evidence>
<dbReference type="Gene3D" id="3.30.1390.30">
    <property type="entry name" value="Penicillin-binding protein 2a, domain 3"/>
    <property type="match status" value="1"/>
</dbReference>
<evidence type="ECO:0000256" key="2">
    <source>
        <dbReference type="ARBA" id="ARBA00004752"/>
    </source>
</evidence>
<dbReference type="Gene3D" id="3.90.1310.10">
    <property type="entry name" value="Penicillin-binding protein 2a (Domain 2)"/>
    <property type="match status" value="1"/>
</dbReference>
<evidence type="ECO:0000256" key="5">
    <source>
        <dbReference type="ARBA" id="ARBA00023136"/>
    </source>
</evidence>
<dbReference type="InterPro" id="IPR007887">
    <property type="entry name" value="MecA_N"/>
</dbReference>
<comment type="caution">
    <text evidence="10">The sequence shown here is derived from an EMBL/GenBank/DDBJ whole genome shotgun (WGS) entry which is preliminary data.</text>
</comment>
<dbReference type="GO" id="GO:0008658">
    <property type="term" value="F:penicillin binding"/>
    <property type="evidence" value="ECO:0007669"/>
    <property type="project" value="InterPro"/>
</dbReference>
<evidence type="ECO:0000259" key="7">
    <source>
        <dbReference type="Pfam" id="PF00905"/>
    </source>
</evidence>
<reference evidence="11" key="1">
    <citation type="submission" date="2016-01" db="EMBL/GenBank/DDBJ databases">
        <title>Whole genome sequencing of Bhargavaea cecembensis T14.</title>
        <authorList>
            <person name="Hong K.W."/>
        </authorList>
    </citation>
    <scope>NUCLEOTIDE SEQUENCE [LARGE SCALE GENOMIC DNA]</scope>
    <source>
        <strain evidence="11">M19</strain>
    </source>
</reference>
<dbReference type="UniPathway" id="UPA00219"/>
<comment type="subcellular location">
    <subcellularLocation>
        <location evidence="1">Membrane</location>
    </subcellularLocation>
</comment>
<dbReference type="GO" id="GO:0071972">
    <property type="term" value="F:peptidoglycan L,D-transpeptidase activity"/>
    <property type="evidence" value="ECO:0007669"/>
    <property type="project" value="TreeGrafter"/>
</dbReference>
<protein>
    <recommendedName>
        <fullName evidence="4">serine-type D-Ala-D-Ala carboxypeptidase</fullName>
        <ecNumber evidence="4">3.4.16.4</ecNumber>
    </recommendedName>
</protein>
<dbReference type="GO" id="GO:0046677">
    <property type="term" value="P:response to antibiotic"/>
    <property type="evidence" value="ECO:0007669"/>
    <property type="project" value="InterPro"/>
</dbReference>
<dbReference type="PANTHER" id="PTHR30627">
    <property type="entry name" value="PEPTIDOGLYCAN D,D-TRANSPEPTIDASE"/>
    <property type="match status" value="1"/>
</dbReference>
<feature type="domain" description="Penicillin-binding protein dimerisation" evidence="8">
    <location>
        <begin position="187"/>
        <end position="351"/>
    </location>
</feature>
<comment type="similarity">
    <text evidence="3">Belongs to the transpeptidase family.</text>
</comment>
<dbReference type="InterPro" id="IPR012338">
    <property type="entry name" value="Beta-lactam/transpept-like"/>
</dbReference>
<dbReference type="PANTHER" id="PTHR30627:SF25">
    <property type="entry name" value="PENICILLIN-BINDING PROTEIN 3"/>
    <property type="match status" value="1"/>
</dbReference>
<feature type="domain" description="Penicillin-binding protein transpeptidase" evidence="7">
    <location>
        <begin position="384"/>
        <end position="693"/>
    </location>
</feature>
<dbReference type="SUPFAM" id="SSF56601">
    <property type="entry name" value="beta-lactamase/transpeptidase-like"/>
    <property type="match status" value="1"/>
</dbReference>
<evidence type="ECO:0000256" key="1">
    <source>
        <dbReference type="ARBA" id="ARBA00004370"/>
    </source>
</evidence>
<dbReference type="InterPro" id="IPR036138">
    <property type="entry name" value="PBP_dimer_sf"/>
</dbReference>
<evidence type="ECO:0000256" key="3">
    <source>
        <dbReference type="ARBA" id="ARBA00007171"/>
    </source>
</evidence>
<dbReference type="SUPFAM" id="SSF56519">
    <property type="entry name" value="Penicillin binding protein dimerisation domain"/>
    <property type="match status" value="1"/>
</dbReference>
<dbReference type="Pfam" id="PF05223">
    <property type="entry name" value="MecA_N"/>
    <property type="match status" value="1"/>
</dbReference>
<evidence type="ECO:0000256" key="6">
    <source>
        <dbReference type="ARBA" id="ARBA00034000"/>
    </source>
</evidence>
<dbReference type="GO" id="GO:0071555">
    <property type="term" value="P:cell wall organization"/>
    <property type="evidence" value="ECO:0007669"/>
    <property type="project" value="TreeGrafter"/>
</dbReference>
<dbReference type="EC" id="3.4.16.4" evidence="4"/>
<keyword evidence="5" id="KW-0472">Membrane</keyword>
<dbReference type="Gene3D" id="3.10.450.100">
    <property type="entry name" value="NTF2-like, domain 1"/>
    <property type="match status" value="1"/>
</dbReference>
<sequence>MVQIGDFLLKVTGLFERMKIEEKSTLGDDDFMRKILLLCFLLVFGLVLAGCQEQSKPDDRLKDYVKLWNKQTFDDMYGSYLSTETKDSYKKKDFVDRYKKIYEDTGVSDLKVTFKAPKDDTDWDKKKEAEFPVTISFNTSAGEVKYDQNVKLTKEERDDKEDWYVNWDPSFILPELEDGDKVGIDTITAQRGEIYDRNDQPLAVNGEAFQIGIVPGEFDEGNLKKVADLLDTSEETIKKELDQSWVQPEYFVPIKKLPLSERPLALEVIDLDGLYSKRVKAREYPFGEATAHLTGYIGKLTAEKLEKVKDKGYTADSLIGVSGTEEVFEDKLRGKDGQRIFLTKENGDEVTVAEQEVENGKNVKLTIDADLQKKIYAQMKKEPGTAAAMNPKTGEALALVSTPSFDPNEMILGISSDRYKELSEDPDKPFENRFQITYSPGSTMKGITASVGLKSGKLDPDKAYDIKGKTWKKDESWGNYKVVRVFDNDSSVDLESGLKYSDNIYFARAGLDMGADTFVKGLKENFGFGEDIPFEYPLYNSQVSNDGKIEKEVQLADSAFGQGQVLMNIVHLASAYGGIINDGNMMEPQLVLDQEPKVWKKEVVTTEQAKLLQTDLRKVVSEGIATKANSAGKAIAGKTGTAEIKSEQGSKGRENGLFVSYDQNNPDMVLAMLLENVQDNGGSTHTVQVTKKFYDSLK</sequence>
<dbReference type="Pfam" id="PF03717">
    <property type="entry name" value="PBP_dimer"/>
    <property type="match status" value="1"/>
</dbReference>
<dbReference type="Proteomes" id="UP000076510">
    <property type="component" value="Unassembled WGS sequence"/>
</dbReference>
<evidence type="ECO:0000259" key="8">
    <source>
        <dbReference type="Pfam" id="PF03717"/>
    </source>
</evidence>
<dbReference type="EMBL" id="LQQY01000004">
    <property type="protein sequence ID" value="KZE52582.1"/>
    <property type="molecule type" value="Genomic_DNA"/>
</dbReference>
<organism evidence="10 11">
    <name type="scientific">Rossellomorea marisflavi</name>
    <dbReference type="NCBI Taxonomy" id="189381"/>
    <lineage>
        <taxon>Bacteria</taxon>
        <taxon>Bacillati</taxon>
        <taxon>Bacillota</taxon>
        <taxon>Bacilli</taxon>
        <taxon>Bacillales</taxon>
        <taxon>Bacillaceae</taxon>
        <taxon>Rossellomorea</taxon>
    </lineage>
</organism>
<evidence type="ECO:0000313" key="10">
    <source>
        <dbReference type="EMBL" id="KZE52582.1"/>
    </source>
</evidence>
<dbReference type="SUPFAM" id="SSF54427">
    <property type="entry name" value="NTF2-like"/>
    <property type="match status" value="1"/>
</dbReference>
<dbReference type="Pfam" id="PF00905">
    <property type="entry name" value="Transpeptidase"/>
    <property type="match status" value="1"/>
</dbReference>
<dbReference type="InterPro" id="IPR050515">
    <property type="entry name" value="Beta-lactam/transpept"/>
</dbReference>
<gene>
    <name evidence="10" type="ORF">AV649_12640</name>
</gene>
<name>A0A165LNZ3_9BACI</name>
<dbReference type="AlphaFoldDB" id="A0A165LNZ3"/>
<comment type="pathway">
    <text evidence="2">Cell wall biogenesis; peptidoglycan biosynthesis.</text>
</comment>
<dbReference type="GO" id="GO:0009002">
    <property type="term" value="F:serine-type D-Ala-D-Ala carboxypeptidase activity"/>
    <property type="evidence" value="ECO:0007669"/>
    <property type="project" value="UniProtKB-EC"/>
</dbReference>
<evidence type="ECO:0000313" key="11">
    <source>
        <dbReference type="Proteomes" id="UP000076510"/>
    </source>
</evidence>
<dbReference type="InterPro" id="IPR005311">
    <property type="entry name" value="PBP_dimer"/>
</dbReference>
<dbReference type="Gene3D" id="3.40.710.10">
    <property type="entry name" value="DD-peptidase/beta-lactamase superfamily"/>
    <property type="match status" value="1"/>
</dbReference>
<dbReference type="GO" id="GO:0005886">
    <property type="term" value="C:plasma membrane"/>
    <property type="evidence" value="ECO:0007669"/>
    <property type="project" value="TreeGrafter"/>
</dbReference>
<dbReference type="InterPro" id="IPR001460">
    <property type="entry name" value="PCN-bd_Tpept"/>
</dbReference>
<dbReference type="InterPro" id="IPR032710">
    <property type="entry name" value="NTF2-like_dom_sf"/>
</dbReference>
<evidence type="ECO:0000259" key="9">
    <source>
        <dbReference type="Pfam" id="PF05223"/>
    </source>
</evidence>
<feature type="domain" description="NTF2-like N-terminal transpeptidase" evidence="9">
    <location>
        <begin position="56"/>
        <end position="180"/>
    </location>
</feature>